<keyword evidence="3" id="KW-0227">DNA damage</keyword>
<dbReference type="PANTHER" id="PTHR13604">
    <property type="entry name" value="DC12-RELATED"/>
    <property type="match status" value="1"/>
</dbReference>
<evidence type="ECO:0000313" key="9">
    <source>
        <dbReference type="EMBL" id="RIY03239.1"/>
    </source>
</evidence>
<keyword evidence="2 8" id="KW-0645">Protease</keyword>
<dbReference type="EC" id="3.4.-.-" evidence="8"/>
<dbReference type="InterPro" id="IPR003738">
    <property type="entry name" value="SRAP"/>
</dbReference>
<gene>
    <name evidence="9" type="ORF">D3218_00220</name>
</gene>
<organism evidence="9 10">
    <name type="scientific">Aureimonas flava</name>
    <dbReference type="NCBI Taxonomy" id="2320271"/>
    <lineage>
        <taxon>Bacteria</taxon>
        <taxon>Pseudomonadati</taxon>
        <taxon>Pseudomonadota</taxon>
        <taxon>Alphaproteobacteria</taxon>
        <taxon>Hyphomicrobiales</taxon>
        <taxon>Aurantimonadaceae</taxon>
        <taxon>Aureimonas</taxon>
    </lineage>
</organism>
<dbReference type="InterPro" id="IPR036590">
    <property type="entry name" value="SRAP-like"/>
</dbReference>
<comment type="caution">
    <text evidence="9">The sequence shown here is derived from an EMBL/GenBank/DDBJ whole genome shotgun (WGS) entry which is preliminary data.</text>
</comment>
<protein>
    <recommendedName>
        <fullName evidence="8">Abasic site processing protein</fullName>
        <ecNumber evidence="8">3.4.-.-</ecNumber>
    </recommendedName>
</protein>
<comment type="similarity">
    <text evidence="1 8">Belongs to the SOS response-associated peptidase family.</text>
</comment>
<keyword evidence="4 8" id="KW-0378">Hydrolase</keyword>
<evidence type="ECO:0000256" key="2">
    <source>
        <dbReference type="ARBA" id="ARBA00022670"/>
    </source>
</evidence>
<dbReference type="GO" id="GO:0106300">
    <property type="term" value="P:protein-DNA covalent cross-linking repair"/>
    <property type="evidence" value="ECO:0007669"/>
    <property type="project" value="InterPro"/>
</dbReference>
<proteinExistence type="inferred from homology"/>
<dbReference type="Proteomes" id="UP000265750">
    <property type="component" value="Unassembled WGS sequence"/>
</dbReference>
<evidence type="ECO:0000256" key="1">
    <source>
        <dbReference type="ARBA" id="ARBA00008136"/>
    </source>
</evidence>
<dbReference type="SUPFAM" id="SSF143081">
    <property type="entry name" value="BB1717-like"/>
    <property type="match status" value="1"/>
</dbReference>
<dbReference type="OrthoDB" id="9782620at2"/>
<dbReference type="Pfam" id="PF02586">
    <property type="entry name" value="SRAP"/>
    <property type="match status" value="1"/>
</dbReference>
<evidence type="ECO:0000256" key="6">
    <source>
        <dbReference type="ARBA" id="ARBA00023125"/>
    </source>
</evidence>
<sequence>MASLALAGEAAICNLYSLTTPQTALLAAMRATRDRAGNLPAMPAVFPDGRAPIVRLAEGERELALARWGMPSPQFALNGRSTDPGVTNIRNTASPHWRRWLSPAHRCLVPFNAFCEYETGADGKKVPVWFAASEDRPPLAFAGIWTAWTSTRRKAEGEVTVDAFGFLTTTPNAVVAPIHPKAMPVVLTRGEDMDLWLEAPWEEARALQRPLPDDALRIVAKGERSDG</sequence>
<dbReference type="Gene3D" id="3.90.1680.20">
    <property type="match status" value="2"/>
</dbReference>
<keyword evidence="7" id="KW-0456">Lyase</keyword>
<accession>A0A3A1WWY3</accession>
<evidence type="ECO:0000256" key="5">
    <source>
        <dbReference type="ARBA" id="ARBA00023124"/>
    </source>
</evidence>
<dbReference type="GO" id="GO:0003697">
    <property type="term" value="F:single-stranded DNA binding"/>
    <property type="evidence" value="ECO:0007669"/>
    <property type="project" value="InterPro"/>
</dbReference>
<dbReference type="AlphaFoldDB" id="A0A3A1WWY3"/>
<reference evidence="10" key="1">
    <citation type="submission" date="2018-09" db="EMBL/GenBank/DDBJ databases">
        <authorList>
            <person name="Tuo L."/>
        </authorList>
    </citation>
    <scope>NUCLEOTIDE SEQUENCE [LARGE SCALE GENOMIC DNA]</scope>
    <source>
        <strain evidence="10">M2BS4Y-1</strain>
    </source>
</reference>
<dbReference type="PANTHER" id="PTHR13604:SF0">
    <property type="entry name" value="ABASIC SITE PROCESSING PROTEIN HMCES"/>
    <property type="match status" value="1"/>
</dbReference>
<keyword evidence="10" id="KW-1185">Reference proteome</keyword>
<evidence type="ECO:0000313" key="10">
    <source>
        <dbReference type="Proteomes" id="UP000265750"/>
    </source>
</evidence>
<name>A0A3A1WWY3_9HYPH</name>
<dbReference type="GO" id="GO:0016829">
    <property type="term" value="F:lyase activity"/>
    <property type="evidence" value="ECO:0007669"/>
    <property type="project" value="UniProtKB-KW"/>
</dbReference>
<dbReference type="GO" id="GO:0008233">
    <property type="term" value="F:peptidase activity"/>
    <property type="evidence" value="ECO:0007669"/>
    <property type="project" value="UniProtKB-KW"/>
</dbReference>
<dbReference type="EMBL" id="QYRN01000001">
    <property type="protein sequence ID" value="RIY03239.1"/>
    <property type="molecule type" value="Genomic_DNA"/>
</dbReference>
<keyword evidence="5" id="KW-0190">Covalent protein-DNA linkage</keyword>
<evidence type="ECO:0000256" key="7">
    <source>
        <dbReference type="ARBA" id="ARBA00023239"/>
    </source>
</evidence>
<keyword evidence="6" id="KW-0238">DNA-binding</keyword>
<evidence type="ECO:0000256" key="8">
    <source>
        <dbReference type="RuleBase" id="RU364100"/>
    </source>
</evidence>
<dbReference type="GO" id="GO:0006508">
    <property type="term" value="P:proteolysis"/>
    <property type="evidence" value="ECO:0007669"/>
    <property type="project" value="UniProtKB-KW"/>
</dbReference>
<evidence type="ECO:0000256" key="3">
    <source>
        <dbReference type="ARBA" id="ARBA00022763"/>
    </source>
</evidence>
<evidence type="ECO:0000256" key="4">
    <source>
        <dbReference type="ARBA" id="ARBA00022801"/>
    </source>
</evidence>
<dbReference type="RefSeq" id="WP_119537897.1">
    <property type="nucleotide sequence ID" value="NZ_QYRN01000001.1"/>
</dbReference>